<dbReference type="Proteomes" id="UP000799423">
    <property type="component" value="Unassembled WGS sequence"/>
</dbReference>
<feature type="region of interest" description="Disordered" evidence="1">
    <location>
        <begin position="61"/>
        <end position="80"/>
    </location>
</feature>
<accession>A0A6A7BHP9</accession>
<protein>
    <submittedName>
        <fullName evidence="2">Uncharacterized protein</fullName>
    </submittedName>
</protein>
<feature type="compositionally biased region" description="Polar residues" evidence="1">
    <location>
        <begin position="472"/>
        <end position="487"/>
    </location>
</feature>
<name>A0A6A7BHP9_9PLEO</name>
<gene>
    <name evidence="2" type="ORF">T440DRAFT_360047</name>
</gene>
<feature type="compositionally biased region" description="Polar residues" evidence="1">
    <location>
        <begin position="402"/>
        <end position="418"/>
    </location>
</feature>
<feature type="compositionally biased region" description="Polar residues" evidence="1">
    <location>
        <begin position="68"/>
        <end position="80"/>
    </location>
</feature>
<dbReference type="OrthoDB" id="3794025at2759"/>
<dbReference type="AlphaFoldDB" id="A0A6A7BHP9"/>
<sequence>GAIQPSSPEKICGMTFSNGSVPPHLRAAYQPLVQPQYGLRLSRHSDLAPVLSHNQRNKHVEAPRFSRSHQPQFQFPSSRYESGDSEQVARLHAQVLSLKNVIEAERRDHANMRKSVEAQQQEKTNAAFSSLLGNLLRTQEEALSSKARAECTQRDLEHRLKKIEQLEMYLSEGQKQLFYQLYHQGIRPMSAVDREQIMYEAELEAKKKLADANGEMQMRSERVSLRESAQEIREQQYKVSIRAALEAEIRGGMQPVGNVDEIAELEYNRGYAVGKEAGRKVAAKPEQKESFIDGYAAYHRTQTALDNFRHGRIAHDSPELAFLFDAGHPDNFVARGMQMGRMNTHSQTVTAANSVARNGAANGANGGANGAVNGGARSTNGVLSGPVANGTAHQALATTNGIGQATSSNGVASNGQNGTHRDRPAAATPPTPEPRVQERARNTRLPPARLTFAAELRGTTPTHNGSYILANGSASPGPNPEMNNKTGQFADVGPNLLDL</sequence>
<feature type="non-terminal residue" evidence="2">
    <location>
        <position position="1"/>
    </location>
</feature>
<evidence type="ECO:0000313" key="3">
    <source>
        <dbReference type="Proteomes" id="UP000799423"/>
    </source>
</evidence>
<feature type="non-terminal residue" evidence="2">
    <location>
        <position position="499"/>
    </location>
</feature>
<evidence type="ECO:0000256" key="1">
    <source>
        <dbReference type="SAM" id="MobiDB-lite"/>
    </source>
</evidence>
<feature type="region of interest" description="Disordered" evidence="1">
    <location>
        <begin position="402"/>
        <end position="499"/>
    </location>
</feature>
<reference evidence="2" key="1">
    <citation type="submission" date="2020-01" db="EMBL/GenBank/DDBJ databases">
        <authorList>
            <consortium name="DOE Joint Genome Institute"/>
            <person name="Haridas S."/>
            <person name="Albert R."/>
            <person name="Binder M."/>
            <person name="Bloem J."/>
            <person name="Labutti K."/>
            <person name="Salamov A."/>
            <person name="Andreopoulos B."/>
            <person name="Baker S.E."/>
            <person name="Barry K."/>
            <person name="Bills G."/>
            <person name="Bluhm B.H."/>
            <person name="Cannon C."/>
            <person name="Castanera R."/>
            <person name="Culley D.E."/>
            <person name="Daum C."/>
            <person name="Ezra D."/>
            <person name="Gonzalez J.B."/>
            <person name="Henrissat B."/>
            <person name="Kuo A."/>
            <person name="Liang C."/>
            <person name="Lipzen A."/>
            <person name="Lutzoni F."/>
            <person name="Magnuson J."/>
            <person name="Mondo S."/>
            <person name="Nolan M."/>
            <person name="Ohm R."/>
            <person name="Pangilinan J."/>
            <person name="Park H.-J."/>
            <person name="Ramirez L."/>
            <person name="Alfaro M."/>
            <person name="Sun H."/>
            <person name="Tritt A."/>
            <person name="Yoshinaga Y."/>
            <person name="Zwiers L.-H."/>
            <person name="Turgeon B.G."/>
            <person name="Goodwin S.B."/>
            <person name="Spatafora J.W."/>
            <person name="Crous P.W."/>
            <person name="Grigoriev I.V."/>
        </authorList>
    </citation>
    <scope>NUCLEOTIDE SEQUENCE</scope>
    <source>
        <strain evidence="2">IPT5</strain>
    </source>
</reference>
<evidence type="ECO:0000313" key="2">
    <source>
        <dbReference type="EMBL" id="KAF2854227.1"/>
    </source>
</evidence>
<keyword evidence="3" id="KW-1185">Reference proteome</keyword>
<dbReference type="EMBL" id="MU006293">
    <property type="protein sequence ID" value="KAF2854227.1"/>
    <property type="molecule type" value="Genomic_DNA"/>
</dbReference>
<organism evidence="2 3">
    <name type="scientific">Plenodomus tracheiphilus IPT5</name>
    <dbReference type="NCBI Taxonomy" id="1408161"/>
    <lineage>
        <taxon>Eukaryota</taxon>
        <taxon>Fungi</taxon>
        <taxon>Dikarya</taxon>
        <taxon>Ascomycota</taxon>
        <taxon>Pezizomycotina</taxon>
        <taxon>Dothideomycetes</taxon>
        <taxon>Pleosporomycetidae</taxon>
        <taxon>Pleosporales</taxon>
        <taxon>Pleosporineae</taxon>
        <taxon>Leptosphaeriaceae</taxon>
        <taxon>Plenodomus</taxon>
    </lineage>
</organism>
<proteinExistence type="predicted"/>